<name>A0A914N0S4_MELIC</name>
<dbReference type="WBParaSite" id="Minc3s03104g32794">
    <property type="protein sequence ID" value="Minc3s03104g32794"/>
    <property type="gene ID" value="Minc3s03104g32794"/>
</dbReference>
<evidence type="ECO:0000256" key="1">
    <source>
        <dbReference type="SAM" id="Phobius"/>
    </source>
</evidence>
<reference evidence="3" key="1">
    <citation type="submission" date="2022-11" db="UniProtKB">
        <authorList>
            <consortium name="WormBaseParasite"/>
        </authorList>
    </citation>
    <scope>IDENTIFICATION</scope>
</reference>
<keyword evidence="2" id="KW-1185">Reference proteome</keyword>
<proteinExistence type="predicted"/>
<evidence type="ECO:0000313" key="2">
    <source>
        <dbReference type="Proteomes" id="UP000887563"/>
    </source>
</evidence>
<dbReference type="Proteomes" id="UP000887563">
    <property type="component" value="Unplaced"/>
</dbReference>
<organism evidence="2 3">
    <name type="scientific">Meloidogyne incognita</name>
    <name type="common">Southern root-knot nematode worm</name>
    <name type="synonym">Oxyuris incognita</name>
    <dbReference type="NCBI Taxonomy" id="6306"/>
    <lineage>
        <taxon>Eukaryota</taxon>
        <taxon>Metazoa</taxon>
        <taxon>Ecdysozoa</taxon>
        <taxon>Nematoda</taxon>
        <taxon>Chromadorea</taxon>
        <taxon>Rhabditida</taxon>
        <taxon>Tylenchina</taxon>
        <taxon>Tylenchomorpha</taxon>
        <taxon>Tylenchoidea</taxon>
        <taxon>Meloidogynidae</taxon>
        <taxon>Meloidogyninae</taxon>
        <taxon>Meloidogyne</taxon>
        <taxon>Meloidogyne incognita group</taxon>
    </lineage>
</organism>
<dbReference type="AlphaFoldDB" id="A0A914N0S4"/>
<keyword evidence="1" id="KW-1133">Transmembrane helix</keyword>
<protein>
    <submittedName>
        <fullName evidence="3">Uncharacterized protein</fullName>
    </submittedName>
</protein>
<keyword evidence="1" id="KW-0472">Membrane</keyword>
<sequence length="97" mass="11299">MKRVDFLNPGETYEIYEKRAHSPLNYPRSSSSSIQNYHSPQQQQYIIPSSPSYTFVPIPEKRQKISIWWIIGIATLAPIFIVVMLFLAVWLQEMGII</sequence>
<accession>A0A914N0S4</accession>
<keyword evidence="1" id="KW-0812">Transmembrane</keyword>
<evidence type="ECO:0000313" key="3">
    <source>
        <dbReference type="WBParaSite" id="Minc3s03104g32794"/>
    </source>
</evidence>
<feature type="transmembrane region" description="Helical" evidence="1">
    <location>
        <begin position="67"/>
        <end position="91"/>
    </location>
</feature>